<sequence>MRTGNNVQTLSKLMEDKELAEEFRKFLEYQQHSIENLNFILWYKAYKKKFSGLSGQEQDKSPTCKPSKKRKKLSTSASNSISAQPQNQPFRQEVEEVISVYFNKLSQFELNLPEEIQSYTLDQLRSSTHPDCFLKAYEHVHYLIQSSSIPEFMACKYPQPTKTPSRLRNFFKSL</sequence>
<dbReference type="EMBL" id="SPNW01000042">
    <property type="protein sequence ID" value="TIA88130.1"/>
    <property type="molecule type" value="Genomic_DNA"/>
</dbReference>
<proteinExistence type="predicted"/>
<feature type="region of interest" description="Disordered" evidence="1">
    <location>
        <begin position="53"/>
        <end position="88"/>
    </location>
</feature>
<dbReference type="SUPFAM" id="SSF48097">
    <property type="entry name" value="Regulator of G-protein signaling, RGS"/>
    <property type="match status" value="1"/>
</dbReference>
<accession>A0A4T0FJB9</accession>
<organism evidence="3 4">
    <name type="scientific">Wallemia hederae</name>
    <dbReference type="NCBI Taxonomy" id="1540922"/>
    <lineage>
        <taxon>Eukaryota</taxon>
        <taxon>Fungi</taxon>
        <taxon>Dikarya</taxon>
        <taxon>Basidiomycota</taxon>
        <taxon>Wallemiomycotina</taxon>
        <taxon>Wallemiomycetes</taxon>
        <taxon>Wallemiales</taxon>
        <taxon>Wallemiaceae</taxon>
        <taxon>Wallemia</taxon>
    </lineage>
</organism>
<reference evidence="3 4" key="1">
    <citation type="submission" date="2019-03" db="EMBL/GenBank/DDBJ databases">
        <title>Sequencing 23 genomes of Wallemia ichthyophaga.</title>
        <authorList>
            <person name="Gostincar C."/>
        </authorList>
    </citation>
    <scope>NUCLEOTIDE SEQUENCE [LARGE SCALE GENOMIC DNA]</scope>
    <source>
        <strain evidence="3 4">EXF-5753</strain>
    </source>
</reference>
<dbReference type="PROSITE" id="PS50132">
    <property type="entry name" value="RGS"/>
    <property type="match status" value="1"/>
</dbReference>
<dbReference type="InterPro" id="IPR036305">
    <property type="entry name" value="RGS_sf"/>
</dbReference>
<name>A0A4T0FJB9_9BASI</name>
<dbReference type="OrthoDB" id="3232309at2759"/>
<keyword evidence="4" id="KW-1185">Reference proteome</keyword>
<dbReference type="Proteomes" id="UP000310189">
    <property type="component" value="Unassembled WGS sequence"/>
</dbReference>
<feature type="domain" description="RGS" evidence="2">
    <location>
        <begin position="9"/>
        <end position="153"/>
    </location>
</feature>
<dbReference type="Pfam" id="PF00615">
    <property type="entry name" value="RGS"/>
    <property type="match status" value="1"/>
</dbReference>
<dbReference type="Gene3D" id="1.10.167.10">
    <property type="entry name" value="Regulator of G-protein Signalling 4, domain 2"/>
    <property type="match status" value="1"/>
</dbReference>
<feature type="compositionally biased region" description="Polar residues" evidence="1">
    <location>
        <begin position="74"/>
        <end position="88"/>
    </location>
</feature>
<protein>
    <recommendedName>
        <fullName evidence="2">RGS domain-containing protein</fullName>
    </recommendedName>
</protein>
<evidence type="ECO:0000256" key="1">
    <source>
        <dbReference type="SAM" id="MobiDB-lite"/>
    </source>
</evidence>
<comment type="caution">
    <text evidence="3">The sequence shown here is derived from an EMBL/GenBank/DDBJ whole genome shotgun (WGS) entry which is preliminary data.</text>
</comment>
<evidence type="ECO:0000259" key="2">
    <source>
        <dbReference type="PROSITE" id="PS50132"/>
    </source>
</evidence>
<evidence type="ECO:0000313" key="3">
    <source>
        <dbReference type="EMBL" id="TIA88130.1"/>
    </source>
</evidence>
<dbReference type="PANTHER" id="PTHR39466">
    <property type="entry name" value="RGS DOMAIN-CONTAINING PROTEIN"/>
    <property type="match status" value="1"/>
</dbReference>
<gene>
    <name evidence="3" type="ORF">E3P99_02788</name>
</gene>
<dbReference type="InterPro" id="IPR044926">
    <property type="entry name" value="RGS_subdomain_2"/>
</dbReference>
<dbReference type="InterPro" id="IPR016137">
    <property type="entry name" value="RGS"/>
</dbReference>
<evidence type="ECO:0000313" key="4">
    <source>
        <dbReference type="Proteomes" id="UP000310189"/>
    </source>
</evidence>
<dbReference type="PANTHER" id="PTHR39466:SF1">
    <property type="entry name" value="RGS DOMAIN-CONTAINING PROTEIN"/>
    <property type="match status" value="1"/>
</dbReference>
<dbReference type="AlphaFoldDB" id="A0A4T0FJB9"/>